<dbReference type="EMBL" id="CP022685">
    <property type="protein sequence ID" value="ATL25595.1"/>
    <property type="molecule type" value="Genomic_DNA"/>
</dbReference>
<dbReference type="Proteomes" id="UP000221011">
    <property type="component" value="Chromosome"/>
</dbReference>
<keyword evidence="2" id="KW-1185">Reference proteome</keyword>
<accession>A0A291Q275</accession>
<dbReference type="RefSeq" id="WP_267894260.1">
    <property type="nucleotide sequence ID" value="NZ_CP022685.1"/>
</dbReference>
<proteinExistence type="predicted"/>
<reference evidence="1 2" key="1">
    <citation type="submission" date="2017-08" db="EMBL/GenBank/DDBJ databases">
        <title>Complete Genome Sequence of Streptomyces formicae KY5, the formicamycin producer.</title>
        <authorList>
            <person name="Holmes N.A."/>
            <person name="Devine R."/>
            <person name="Qin Z."/>
            <person name="Seipke R.F."/>
            <person name="Wilkinson B."/>
            <person name="Hutchings M.I."/>
        </authorList>
    </citation>
    <scope>NUCLEOTIDE SEQUENCE [LARGE SCALE GENOMIC DNA]</scope>
    <source>
        <strain evidence="1 2">KY5</strain>
    </source>
</reference>
<protein>
    <submittedName>
        <fullName evidence="1">Uncharacterized protein</fullName>
    </submittedName>
</protein>
<evidence type="ECO:0000313" key="2">
    <source>
        <dbReference type="Proteomes" id="UP000221011"/>
    </source>
</evidence>
<sequence>MGDATDRVYWYWKGGHWYWIRHHYKYERYVGRTGTTTAPGT</sequence>
<dbReference type="AlphaFoldDB" id="A0A291Q275"/>
<dbReference type="KEGG" id="sfk:KY5_0577c"/>
<organism evidence="1 2">
    <name type="scientific">Streptomyces formicae</name>
    <dbReference type="NCBI Taxonomy" id="1616117"/>
    <lineage>
        <taxon>Bacteria</taxon>
        <taxon>Bacillati</taxon>
        <taxon>Actinomycetota</taxon>
        <taxon>Actinomycetes</taxon>
        <taxon>Kitasatosporales</taxon>
        <taxon>Streptomycetaceae</taxon>
        <taxon>Streptomyces</taxon>
    </lineage>
</organism>
<name>A0A291Q275_9ACTN</name>
<evidence type="ECO:0000313" key="1">
    <source>
        <dbReference type="EMBL" id="ATL25595.1"/>
    </source>
</evidence>
<gene>
    <name evidence="1" type="ORF">KY5_0577c</name>
</gene>